<accession>A0A948RTT1</accession>
<evidence type="ECO:0000259" key="3">
    <source>
        <dbReference type="PROSITE" id="PS51186"/>
    </source>
</evidence>
<name>A0A948RTT1_UNCEI</name>
<evidence type="ECO:0000313" key="4">
    <source>
        <dbReference type="EMBL" id="MBU2689428.1"/>
    </source>
</evidence>
<dbReference type="InterPro" id="IPR000182">
    <property type="entry name" value="GNAT_dom"/>
</dbReference>
<sequence length="323" mass="36704">MDTITELGELALASRLKRLSDRLMRDVSQVYDDLNIDFTASGFPLLYALAQRPAMAVTDLARALRLTHPAISQIARDLLKRDLIVEKGDPKDERKRLLGLSKKGRETIKCLRPVWDEIRVAGRELLEETGIDLLGGLDRLESALDDSSMLDRLRRRLNLPLSQKLEIVEYRPAYKKHFASLNRQWLEAQFTIEKSDAELLDDPNRNIIKRGGEILFARLEGHIVGTCALLEHPHGVLELAKMAVAEEFRGRGIGKTLADEVIKRARDRGAQELFLQTSPKLTVAGRFYRRLGFREVKRHPLTLSKHCRNSLAMRLNLENAVTS</sequence>
<organism evidence="4 5">
    <name type="scientific">Eiseniibacteriota bacterium</name>
    <dbReference type="NCBI Taxonomy" id="2212470"/>
    <lineage>
        <taxon>Bacteria</taxon>
        <taxon>Candidatus Eiseniibacteriota</taxon>
    </lineage>
</organism>
<dbReference type="InterPro" id="IPR036388">
    <property type="entry name" value="WH-like_DNA-bd_sf"/>
</dbReference>
<feature type="domain" description="HTH marR-type" evidence="2">
    <location>
        <begin position="9"/>
        <end position="159"/>
    </location>
</feature>
<dbReference type="SMART" id="SM00347">
    <property type="entry name" value="HTH_MARR"/>
    <property type="match status" value="1"/>
</dbReference>
<dbReference type="Pfam" id="PF00583">
    <property type="entry name" value="Acetyltransf_1"/>
    <property type="match status" value="1"/>
</dbReference>
<dbReference type="SUPFAM" id="SSF55729">
    <property type="entry name" value="Acyl-CoA N-acyltransferases (Nat)"/>
    <property type="match status" value="1"/>
</dbReference>
<evidence type="ECO:0000259" key="2">
    <source>
        <dbReference type="PROSITE" id="PS50995"/>
    </source>
</evidence>
<reference evidence="4" key="1">
    <citation type="submission" date="2021-05" db="EMBL/GenBank/DDBJ databases">
        <title>Energy efficiency and biological interactions define the core microbiome of deep oligotrophic groundwater.</title>
        <authorList>
            <person name="Mehrshad M."/>
            <person name="Lopez-Fernandez M."/>
            <person name="Bell E."/>
            <person name="Bernier-Latmani R."/>
            <person name="Bertilsson S."/>
            <person name="Dopson M."/>
        </authorList>
    </citation>
    <scope>NUCLEOTIDE SEQUENCE</scope>
    <source>
        <strain evidence="4">Modern_marine.mb.64</strain>
    </source>
</reference>
<dbReference type="EMBL" id="JAHJDP010000004">
    <property type="protein sequence ID" value="MBU2689428.1"/>
    <property type="molecule type" value="Genomic_DNA"/>
</dbReference>
<dbReference type="AlphaFoldDB" id="A0A948RTT1"/>
<dbReference type="PANTHER" id="PTHR13947:SF37">
    <property type="entry name" value="LD18367P"/>
    <property type="match status" value="1"/>
</dbReference>
<dbReference type="Gene3D" id="1.10.10.10">
    <property type="entry name" value="Winged helix-like DNA-binding domain superfamily/Winged helix DNA-binding domain"/>
    <property type="match status" value="1"/>
</dbReference>
<dbReference type="PANTHER" id="PTHR13947">
    <property type="entry name" value="GNAT FAMILY N-ACETYLTRANSFERASE"/>
    <property type="match status" value="1"/>
</dbReference>
<dbReference type="Pfam" id="PF12802">
    <property type="entry name" value="MarR_2"/>
    <property type="match status" value="1"/>
</dbReference>
<dbReference type="PROSITE" id="PS51186">
    <property type="entry name" value="GNAT"/>
    <property type="match status" value="1"/>
</dbReference>
<feature type="domain" description="N-acetyltransferase" evidence="3">
    <location>
        <begin position="165"/>
        <end position="318"/>
    </location>
</feature>
<evidence type="ECO:0000313" key="5">
    <source>
        <dbReference type="Proteomes" id="UP000777784"/>
    </source>
</evidence>
<dbReference type="GO" id="GO:0003700">
    <property type="term" value="F:DNA-binding transcription factor activity"/>
    <property type="evidence" value="ECO:0007669"/>
    <property type="project" value="InterPro"/>
</dbReference>
<proteinExistence type="predicted"/>
<dbReference type="InterPro" id="IPR016181">
    <property type="entry name" value="Acyl_CoA_acyltransferase"/>
</dbReference>
<dbReference type="SUPFAM" id="SSF46785">
    <property type="entry name" value="Winged helix' DNA-binding domain"/>
    <property type="match status" value="1"/>
</dbReference>
<dbReference type="InterPro" id="IPR036390">
    <property type="entry name" value="WH_DNA-bd_sf"/>
</dbReference>
<gene>
    <name evidence="4" type="ORF">KJ970_00745</name>
</gene>
<dbReference type="CDD" id="cd04301">
    <property type="entry name" value="NAT_SF"/>
    <property type="match status" value="1"/>
</dbReference>
<dbReference type="Proteomes" id="UP000777784">
    <property type="component" value="Unassembled WGS sequence"/>
</dbReference>
<comment type="caution">
    <text evidence="4">The sequence shown here is derived from an EMBL/GenBank/DDBJ whole genome shotgun (WGS) entry which is preliminary data.</text>
</comment>
<dbReference type="Gene3D" id="3.40.630.30">
    <property type="match status" value="1"/>
</dbReference>
<keyword evidence="1" id="KW-0808">Transferase</keyword>
<dbReference type="InterPro" id="IPR050769">
    <property type="entry name" value="NAT_camello-type"/>
</dbReference>
<dbReference type="PROSITE" id="PS50995">
    <property type="entry name" value="HTH_MARR_2"/>
    <property type="match status" value="1"/>
</dbReference>
<evidence type="ECO:0000256" key="1">
    <source>
        <dbReference type="ARBA" id="ARBA00022679"/>
    </source>
</evidence>
<dbReference type="InterPro" id="IPR000835">
    <property type="entry name" value="HTH_MarR-typ"/>
</dbReference>
<dbReference type="GO" id="GO:0008080">
    <property type="term" value="F:N-acetyltransferase activity"/>
    <property type="evidence" value="ECO:0007669"/>
    <property type="project" value="InterPro"/>
</dbReference>
<protein>
    <submittedName>
        <fullName evidence="4">Bifunctional helix-turn-helix transcriptional regulator/GNAT family N-acetyltransferase</fullName>
    </submittedName>
</protein>